<evidence type="ECO:0000313" key="2">
    <source>
        <dbReference type="EMBL" id="GMN49401.1"/>
    </source>
</evidence>
<organism evidence="2 3">
    <name type="scientific">Ficus carica</name>
    <name type="common">Common fig</name>
    <dbReference type="NCBI Taxonomy" id="3494"/>
    <lineage>
        <taxon>Eukaryota</taxon>
        <taxon>Viridiplantae</taxon>
        <taxon>Streptophyta</taxon>
        <taxon>Embryophyta</taxon>
        <taxon>Tracheophyta</taxon>
        <taxon>Spermatophyta</taxon>
        <taxon>Magnoliopsida</taxon>
        <taxon>eudicotyledons</taxon>
        <taxon>Gunneridae</taxon>
        <taxon>Pentapetalae</taxon>
        <taxon>rosids</taxon>
        <taxon>fabids</taxon>
        <taxon>Rosales</taxon>
        <taxon>Moraceae</taxon>
        <taxon>Ficeae</taxon>
        <taxon>Ficus</taxon>
    </lineage>
</organism>
<dbReference type="AlphaFoldDB" id="A0AA88AVM9"/>
<sequence length="74" mass="8575">MVVHFWLIFAKDPTLTSVEWRIDLVRMESRSRLTRACPSRSLRSAGMGGVEVPNHSGAARRRRQRQVGRRWLGE</sequence>
<protein>
    <submittedName>
        <fullName evidence="2">Uncharacterized protein</fullName>
    </submittedName>
</protein>
<name>A0AA88AVM9_FICCA</name>
<proteinExistence type="predicted"/>
<keyword evidence="3" id="KW-1185">Reference proteome</keyword>
<evidence type="ECO:0000313" key="3">
    <source>
        <dbReference type="Proteomes" id="UP001187192"/>
    </source>
</evidence>
<comment type="caution">
    <text evidence="2">The sequence shown here is derived from an EMBL/GenBank/DDBJ whole genome shotgun (WGS) entry which is preliminary data.</text>
</comment>
<evidence type="ECO:0000256" key="1">
    <source>
        <dbReference type="SAM" id="MobiDB-lite"/>
    </source>
</evidence>
<accession>A0AA88AVM9</accession>
<dbReference type="Proteomes" id="UP001187192">
    <property type="component" value="Unassembled WGS sequence"/>
</dbReference>
<feature type="region of interest" description="Disordered" evidence="1">
    <location>
        <begin position="41"/>
        <end position="74"/>
    </location>
</feature>
<gene>
    <name evidence="2" type="ORF">TIFTF001_018576</name>
</gene>
<feature type="compositionally biased region" description="Basic residues" evidence="1">
    <location>
        <begin position="58"/>
        <end position="68"/>
    </location>
</feature>
<reference evidence="2" key="1">
    <citation type="submission" date="2023-07" db="EMBL/GenBank/DDBJ databases">
        <title>draft genome sequence of fig (Ficus carica).</title>
        <authorList>
            <person name="Takahashi T."/>
            <person name="Nishimura K."/>
        </authorList>
    </citation>
    <scope>NUCLEOTIDE SEQUENCE</scope>
</reference>
<dbReference type="EMBL" id="BTGU01000030">
    <property type="protein sequence ID" value="GMN49401.1"/>
    <property type="molecule type" value="Genomic_DNA"/>
</dbReference>